<dbReference type="EMBL" id="BGZK01001753">
    <property type="protein sequence ID" value="GBP85696.1"/>
    <property type="molecule type" value="Genomic_DNA"/>
</dbReference>
<comment type="caution">
    <text evidence="1">The sequence shown here is derived from an EMBL/GenBank/DDBJ whole genome shotgun (WGS) entry which is preliminary data.</text>
</comment>
<proteinExistence type="predicted"/>
<evidence type="ECO:0000313" key="1">
    <source>
        <dbReference type="EMBL" id="GBP85696.1"/>
    </source>
</evidence>
<gene>
    <name evidence="1" type="ORF">EVAR_53942_1</name>
</gene>
<evidence type="ECO:0000313" key="2">
    <source>
        <dbReference type="Proteomes" id="UP000299102"/>
    </source>
</evidence>
<reference evidence="1 2" key="1">
    <citation type="journal article" date="2019" name="Commun. Biol.">
        <title>The bagworm genome reveals a unique fibroin gene that provides high tensile strength.</title>
        <authorList>
            <person name="Kono N."/>
            <person name="Nakamura H."/>
            <person name="Ohtoshi R."/>
            <person name="Tomita M."/>
            <person name="Numata K."/>
            <person name="Arakawa K."/>
        </authorList>
    </citation>
    <scope>NUCLEOTIDE SEQUENCE [LARGE SCALE GENOMIC DNA]</scope>
</reference>
<protein>
    <submittedName>
        <fullName evidence="1">Uncharacterized protein</fullName>
    </submittedName>
</protein>
<name>A0A4C1ZAV6_EUMVA</name>
<dbReference type="AlphaFoldDB" id="A0A4C1ZAV6"/>
<accession>A0A4C1ZAV6</accession>
<dbReference type="Proteomes" id="UP000299102">
    <property type="component" value="Unassembled WGS sequence"/>
</dbReference>
<sequence length="148" mass="16064">MTRHKRDLTQQGLDAARTWHDRDSAFGICRSTARRSAEKYLNVHNFPVVGSTAKSVGAPYSATRYIDSGGFDDLPGKCLLEAKTALGIYASSPAVCHGSAVGRLTPNGPNRCIVLGYRIVLGTLARFCHVCRPVCRQSASNMSIEYSD</sequence>
<keyword evidence="2" id="KW-1185">Reference proteome</keyword>
<organism evidence="1 2">
    <name type="scientific">Eumeta variegata</name>
    <name type="common">Bagworm moth</name>
    <name type="synonym">Eumeta japonica</name>
    <dbReference type="NCBI Taxonomy" id="151549"/>
    <lineage>
        <taxon>Eukaryota</taxon>
        <taxon>Metazoa</taxon>
        <taxon>Ecdysozoa</taxon>
        <taxon>Arthropoda</taxon>
        <taxon>Hexapoda</taxon>
        <taxon>Insecta</taxon>
        <taxon>Pterygota</taxon>
        <taxon>Neoptera</taxon>
        <taxon>Endopterygota</taxon>
        <taxon>Lepidoptera</taxon>
        <taxon>Glossata</taxon>
        <taxon>Ditrysia</taxon>
        <taxon>Tineoidea</taxon>
        <taxon>Psychidae</taxon>
        <taxon>Oiketicinae</taxon>
        <taxon>Eumeta</taxon>
    </lineage>
</organism>